<dbReference type="AlphaFoldDB" id="A0AAW0FG48"/>
<evidence type="ECO:0000313" key="2">
    <source>
        <dbReference type="Proteomes" id="UP001385951"/>
    </source>
</evidence>
<name>A0AAW0FG48_9APHY</name>
<proteinExistence type="predicted"/>
<dbReference type="Proteomes" id="UP001385951">
    <property type="component" value="Unassembled WGS sequence"/>
</dbReference>
<comment type="caution">
    <text evidence="1">The sequence shown here is derived from an EMBL/GenBank/DDBJ whole genome shotgun (WGS) entry which is preliminary data.</text>
</comment>
<reference evidence="1 2" key="1">
    <citation type="submission" date="2022-09" db="EMBL/GenBank/DDBJ databases">
        <authorList>
            <person name="Palmer J.M."/>
        </authorList>
    </citation>
    <scope>NUCLEOTIDE SEQUENCE [LARGE SCALE GENOMIC DNA]</scope>
    <source>
        <strain evidence="1 2">DSM 7382</strain>
    </source>
</reference>
<keyword evidence="2" id="KW-1185">Reference proteome</keyword>
<organism evidence="1 2">
    <name type="scientific">Cerrena zonata</name>
    <dbReference type="NCBI Taxonomy" id="2478898"/>
    <lineage>
        <taxon>Eukaryota</taxon>
        <taxon>Fungi</taxon>
        <taxon>Dikarya</taxon>
        <taxon>Basidiomycota</taxon>
        <taxon>Agaricomycotina</taxon>
        <taxon>Agaricomycetes</taxon>
        <taxon>Polyporales</taxon>
        <taxon>Cerrenaceae</taxon>
        <taxon>Cerrena</taxon>
    </lineage>
</organism>
<protein>
    <submittedName>
        <fullName evidence="1">Uncharacterized protein</fullName>
    </submittedName>
</protein>
<evidence type="ECO:0000313" key="1">
    <source>
        <dbReference type="EMBL" id="KAK7678494.1"/>
    </source>
</evidence>
<accession>A0AAW0FG48</accession>
<dbReference type="EMBL" id="JASBNA010000071">
    <property type="protein sequence ID" value="KAK7678494.1"/>
    <property type="molecule type" value="Genomic_DNA"/>
</dbReference>
<gene>
    <name evidence="1" type="ORF">QCA50_018555</name>
</gene>
<sequence>MTKTLGPANPVLFGRYLHTFSAPFSARCIYKSWYRSPLSAGQGPGGGIWADETFLNYQIMSMTRTEPLHVWGTQLSGGVYRRLQRHRRKNYRSLLLSLFLA</sequence>